<reference evidence="2" key="1">
    <citation type="submission" date="2014-07" db="EMBL/GenBank/DDBJ databases">
        <authorList>
            <person name="Zhang J.E."/>
            <person name="Yang H."/>
            <person name="Guo J."/>
            <person name="Deng Z."/>
            <person name="Luo H."/>
            <person name="Luo M."/>
            <person name="Zhao B."/>
        </authorList>
    </citation>
    <scope>NUCLEOTIDE SEQUENCE</scope>
    <source>
        <strain evidence="2">AM4</strain>
    </source>
</reference>
<feature type="transmembrane region" description="Helical" evidence="1">
    <location>
        <begin position="21"/>
        <end position="40"/>
    </location>
</feature>
<accession>A0A1L7RHB1</accession>
<name>A0A1L7RHB1_9ACTO</name>
<keyword evidence="1" id="KW-0812">Transmembrane</keyword>
<keyword evidence="1" id="KW-1133">Transmembrane helix</keyword>
<protein>
    <submittedName>
        <fullName evidence="2">Inner membrane protein YagU</fullName>
    </submittedName>
</protein>
<evidence type="ECO:0000313" key="2">
    <source>
        <dbReference type="EMBL" id="CED90009.1"/>
    </source>
</evidence>
<organism evidence="2">
    <name type="scientific">Actinomyces succiniciruminis</name>
    <dbReference type="NCBI Taxonomy" id="1522002"/>
    <lineage>
        <taxon>Bacteria</taxon>
        <taxon>Bacillati</taxon>
        <taxon>Actinomycetota</taxon>
        <taxon>Actinomycetes</taxon>
        <taxon>Actinomycetales</taxon>
        <taxon>Actinomycetaceae</taxon>
        <taxon>Actinomyces</taxon>
    </lineage>
</organism>
<proteinExistence type="predicted"/>
<gene>
    <name evidence="2" type="ORF">AAM4_0114</name>
</gene>
<feature type="transmembrane region" description="Helical" evidence="1">
    <location>
        <begin position="85"/>
        <end position="105"/>
    </location>
</feature>
<keyword evidence="1" id="KW-0472">Membrane</keyword>
<dbReference type="AlphaFoldDB" id="A0A1L7RHB1"/>
<dbReference type="Pfam" id="PF07274">
    <property type="entry name" value="DUF1440"/>
    <property type="match status" value="1"/>
</dbReference>
<dbReference type="EMBL" id="LK995461">
    <property type="protein sequence ID" value="CED90009.1"/>
    <property type="molecule type" value="Genomic_DNA"/>
</dbReference>
<feature type="transmembrane region" description="Helical" evidence="1">
    <location>
        <begin position="156"/>
        <end position="172"/>
    </location>
</feature>
<feature type="transmembrane region" description="Helical" evidence="1">
    <location>
        <begin position="117"/>
        <end position="136"/>
    </location>
</feature>
<sequence>MPTWITRLLGSTEPSRRRVGVATLVGLIAGTFSALVKFGWEVPFPPRTPGIRSDTNPPQAMLEWFGMSPETSHLTVTFSNNELPIMSFIVHFSFAIVFGLIYCIAAEYFPRIKLWQGAVFGVFVYVGAHVIVMPLLGWAPNPFPWIDGAQTWSEHFSEFFGHIVWMWSIEIVRRDLRNRITREPDAEVALEAATR</sequence>
<dbReference type="InterPro" id="IPR009898">
    <property type="entry name" value="DUF1440"/>
</dbReference>
<evidence type="ECO:0000256" key="1">
    <source>
        <dbReference type="SAM" id="Phobius"/>
    </source>
</evidence>
<dbReference type="RefSeq" id="WP_210578237.1">
    <property type="nucleotide sequence ID" value="NZ_LK995461.1"/>
</dbReference>